<evidence type="ECO:0000313" key="2">
    <source>
        <dbReference type="EMBL" id="KJL41872.1"/>
    </source>
</evidence>
<evidence type="ECO:0000313" key="3">
    <source>
        <dbReference type="Proteomes" id="UP000034098"/>
    </source>
</evidence>
<evidence type="ECO:0000256" key="1">
    <source>
        <dbReference type="SAM" id="SignalP"/>
    </source>
</evidence>
<dbReference type="OrthoDB" id="103227at2"/>
<feature type="signal peptide" evidence="1">
    <location>
        <begin position="1"/>
        <end position="30"/>
    </location>
</feature>
<gene>
    <name evidence="2" type="ORF">RS82_02489</name>
</gene>
<protein>
    <submittedName>
        <fullName evidence="2">Uncharacterized protein</fullName>
    </submittedName>
</protein>
<dbReference type="CDD" id="cd03398">
    <property type="entry name" value="PAP2_haloperoxidase"/>
    <property type="match status" value="1"/>
</dbReference>
<sequence>MRSKASNAAWLLVPVLVTSSISGLAGPAAADPGSEATSSPDSSIAYWDAVGTQAFTAAGLSPAEGHTIFAYVAIAVYDAVMAVEGGYEAFAVDMDAPGGASAEAAVAAAARGILLHYLPGQAASIVEPAYTAALVAVPDGQAETDGVATGAEVASELIAQRADDGFRVAVTYAPPDPPVPGVWLPTAPTPPIGAYLGLMKPFGLESADQFRPGGPPDLDSRKWAPDYEEAKAVGSSTSTTRTPDQTLAARFWGEPPVQQARGAFRAFVLDHQLGVVDAARFMAMVSVTYADALIACFDAKYHYAFWRPITAIRAGDTDGNQRTVGDPSWSPLLPATPNHPEYPSAHSCITPAGGQVVAKFLRTQRIDFTVPSLTGLGDRTFERPRDLTEEVGNARVWGGIHFRSAVDDGVQISKRVSSWELAHHFQRSRD</sequence>
<name>A0A0M2HCF2_MICTR</name>
<organism evidence="2 3">
    <name type="scientific">Microbacterium trichothecenolyticum</name>
    <name type="common">Aureobacterium trichothecenolyticum</name>
    <dbReference type="NCBI Taxonomy" id="69370"/>
    <lineage>
        <taxon>Bacteria</taxon>
        <taxon>Bacillati</taxon>
        <taxon>Actinomycetota</taxon>
        <taxon>Actinomycetes</taxon>
        <taxon>Micrococcales</taxon>
        <taxon>Microbacteriaceae</taxon>
        <taxon>Microbacterium</taxon>
    </lineage>
</organism>
<dbReference type="AlphaFoldDB" id="A0A0M2HCF2"/>
<dbReference type="Gene3D" id="1.10.606.20">
    <property type="match status" value="1"/>
</dbReference>
<feature type="chain" id="PRO_5005633318" evidence="1">
    <location>
        <begin position="31"/>
        <end position="430"/>
    </location>
</feature>
<comment type="caution">
    <text evidence="2">The sequence shown here is derived from an EMBL/GenBank/DDBJ whole genome shotgun (WGS) entry which is preliminary data.</text>
</comment>
<proteinExistence type="predicted"/>
<reference evidence="2 3" key="1">
    <citation type="submission" date="2015-02" db="EMBL/GenBank/DDBJ databases">
        <title>Draft genome sequences of ten Microbacterium spp. with emphasis on heavy metal contaminated environments.</title>
        <authorList>
            <person name="Corretto E."/>
        </authorList>
    </citation>
    <scope>NUCLEOTIDE SEQUENCE [LARGE SCALE GENOMIC DNA]</scope>
    <source>
        <strain evidence="2 3">DSM 8608</strain>
    </source>
</reference>
<dbReference type="Proteomes" id="UP000034098">
    <property type="component" value="Unassembled WGS sequence"/>
</dbReference>
<keyword evidence="3" id="KW-1185">Reference proteome</keyword>
<accession>A0A0M2HCF2</accession>
<dbReference type="RefSeq" id="WP_045299817.1">
    <property type="nucleotide sequence ID" value="NZ_JYJA01000036.1"/>
</dbReference>
<dbReference type="PANTHER" id="PTHR34599">
    <property type="entry name" value="PEROXIDASE-RELATED"/>
    <property type="match status" value="1"/>
</dbReference>
<dbReference type="InterPro" id="IPR052559">
    <property type="entry name" value="V-haloperoxidase"/>
</dbReference>
<dbReference type="PANTHER" id="PTHR34599:SF1">
    <property type="entry name" value="PHOSPHATIDIC ACID PHOSPHATASE TYPE 2_HALOPEROXIDASE DOMAIN-CONTAINING PROTEIN"/>
    <property type="match status" value="1"/>
</dbReference>
<dbReference type="EMBL" id="JYJA01000036">
    <property type="protein sequence ID" value="KJL41872.1"/>
    <property type="molecule type" value="Genomic_DNA"/>
</dbReference>
<keyword evidence="1" id="KW-0732">Signal</keyword>
<dbReference type="SUPFAM" id="SSF48317">
    <property type="entry name" value="Acid phosphatase/Vanadium-dependent haloperoxidase"/>
    <property type="match status" value="1"/>
</dbReference>
<dbReference type="InterPro" id="IPR036938">
    <property type="entry name" value="PAP2/HPO_sf"/>
</dbReference>
<dbReference type="PATRIC" id="fig|69370.6.peg.2533"/>